<sequence length="85" mass="8979">MAKLSGADGDGWVPGAVALWWLWVSCTPTTVRAPISTTAVTTPAPIKRPREVCRNRLDKGTLALPLTPTDYGRNFSGGAVPTQGT</sequence>
<dbReference type="EMBL" id="AP022590">
    <property type="protein sequence ID" value="BBY37776.1"/>
    <property type="molecule type" value="Genomic_DNA"/>
</dbReference>
<reference evidence="1 2" key="1">
    <citation type="journal article" date="2019" name="Emerg. Microbes Infect.">
        <title>Comprehensive subspecies identification of 175 nontuberculous mycobacteria species based on 7547 genomic profiles.</title>
        <authorList>
            <person name="Matsumoto Y."/>
            <person name="Kinjo T."/>
            <person name="Motooka D."/>
            <person name="Nabeya D."/>
            <person name="Jung N."/>
            <person name="Uechi K."/>
            <person name="Horii T."/>
            <person name="Iida T."/>
            <person name="Fujita J."/>
            <person name="Nakamura S."/>
        </authorList>
    </citation>
    <scope>NUCLEOTIDE SEQUENCE [LARGE SCALE GENOMIC DNA]</scope>
    <source>
        <strain evidence="1 2">JCM 18113</strain>
    </source>
</reference>
<keyword evidence="2" id="KW-1185">Reference proteome</keyword>
<name>A0ABM7JQG3_MYCNT</name>
<gene>
    <name evidence="1" type="ORF">MMAN_19100</name>
</gene>
<dbReference type="PROSITE" id="PS51257">
    <property type="entry name" value="PROKAR_LIPOPROTEIN"/>
    <property type="match status" value="1"/>
</dbReference>
<organism evidence="1 2">
    <name type="scientific">Mycobacterium mantenii</name>
    <dbReference type="NCBI Taxonomy" id="560555"/>
    <lineage>
        <taxon>Bacteria</taxon>
        <taxon>Bacillati</taxon>
        <taxon>Actinomycetota</taxon>
        <taxon>Actinomycetes</taxon>
        <taxon>Mycobacteriales</taxon>
        <taxon>Mycobacteriaceae</taxon>
        <taxon>Mycobacterium</taxon>
        <taxon>Mycobacterium avium complex (MAC)</taxon>
    </lineage>
</organism>
<proteinExistence type="predicted"/>
<dbReference type="Proteomes" id="UP000465812">
    <property type="component" value="Chromosome"/>
</dbReference>
<protein>
    <recommendedName>
        <fullName evidence="3">Secreted protein</fullName>
    </recommendedName>
</protein>
<accession>A0ABM7JQG3</accession>
<evidence type="ECO:0000313" key="1">
    <source>
        <dbReference type="EMBL" id="BBY37776.1"/>
    </source>
</evidence>
<evidence type="ECO:0008006" key="3">
    <source>
        <dbReference type="Google" id="ProtNLM"/>
    </source>
</evidence>
<evidence type="ECO:0000313" key="2">
    <source>
        <dbReference type="Proteomes" id="UP000465812"/>
    </source>
</evidence>